<comment type="caution">
    <text evidence="2">The sequence shown here is derived from an EMBL/GenBank/DDBJ whole genome shotgun (WGS) entry which is preliminary data.</text>
</comment>
<protein>
    <submittedName>
        <fullName evidence="2">Uncharacterized protein</fullName>
    </submittedName>
</protein>
<dbReference type="EMBL" id="AWUE01017895">
    <property type="protein sequence ID" value="OMO84030.1"/>
    <property type="molecule type" value="Genomic_DNA"/>
</dbReference>
<evidence type="ECO:0000313" key="2">
    <source>
        <dbReference type="EMBL" id="OMO84030.1"/>
    </source>
</evidence>
<gene>
    <name evidence="2" type="ORF">COLO4_22241</name>
</gene>
<dbReference type="PANTHER" id="PTHR47270">
    <property type="entry name" value="PROTEIN MLP1-LIKE"/>
    <property type="match status" value="1"/>
</dbReference>
<dbReference type="Gene3D" id="1.10.287.1490">
    <property type="match status" value="1"/>
</dbReference>
<keyword evidence="1" id="KW-0175">Coiled coil</keyword>
<organism evidence="2 3">
    <name type="scientific">Corchorus olitorius</name>
    <dbReference type="NCBI Taxonomy" id="93759"/>
    <lineage>
        <taxon>Eukaryota</taxon>
        <taxon>Viridiplantae</taxon>
        <taxon>Streptophyta</taxon>
        <taxon>Embryophyta</taxon>
        <taxon>Tracheophyta</taxon>
        <taxon>Spermatophyta</taxon>
        <taxon>Magnoliopsida</taxon>
        <taxon>eudicotyledons</taxon>
        <taxon>Gunneridae</taxon>
        <taxon>Pentapetalae</taxon>
        <taxon>rosids</taxon>
        <taxon>malvids</taxon>
        <taxon>Malvales</taxon>
        <taxon>Malvaceae</taxon>
        <taxon>Grewioideae</taxon>
        <taxon>Apeibeae</taxon>
        <taxon>Corchorus</taxon>
    </lineage>
</organism>
<keyword evidence="3" id="KW-1185">Reference proteome</keyword>
<dbReference type="PANTHER" id="PTHR47270:SF3">
    <property type="entry name" value="HYPOTETICAL PROTEIN"/>
    <property type="match status" value="1"/>
</dbReference>
<evidence type="ECO:0000256" key="1">
    <source>
        <dbReference type="SAM" id="Coils"/>
    </source>
</evidence>
<feature type="coiled-coil region" evidence="1">
    <location>
        <begin position="409"/>
        <end position="450"/>
    </location>
</feature>
<accession>A0A1R3INA8</accession>
<evidence type="ECO:0000313" key="3">
    <source>
        <dbReference type="Proteomes" id="UP000187203"/>
    </source>
</evidence>
<sequence length="505" mass="58320">MELSTANSKRDGLRKEVETLKLLLEKHMVISEDSTFPKEGELEETIEKQRVELENISAVQSQSNEQAKESEKNLQAKVELLEKSLKEKEDGMVLKNNDALLVIEEEYNTKLAAKETEIIGLKVKSPSLSRKGSQKMGLEVEVTELGKELAQKMIEIQRLKDVVLSKEDDNVELRRNQSELEAEVSNLQQELERIKHGLEIHLSELEDENKQSSLRLSSLESQLQDLQDERDSIQLQLREMEAQKIEMEKQLQDMHEQWLTSQDRCEYLSRENTKLQANVETLIEECNSLQKSAEELEEDKSKLEEFASKEKNLTLELKAVHDKNKKLEAKVQNLQQEVETLAKQISTMHHENEKTAYEAQCEISGLHADKSRLKSTLQEAESKSQMVYLEEKLKRKILREIPGDYKSYVEELEGQKMGLEVEVTELGKELAHKRTEMQRLKDAVMSKEEDNVELRWNQSELEAVVSNLHTQLPPPPSHTQQLVSLGSRGRTRGLFFSGPRDYNFW</sequence>
<dbReference type="AlphaFoldDB" id="A0A1R3INA8"/>
<dbReference type="SUPFAM" id="SSF57997">
    <property type="entry name" value="Tropomyosin"/>
    <property type="match status" value="1"/>
</dbReference>
<reference evidence="3" key="1">
    <citation type="submission" date="2013-09" db="EMBL/GenBank/DDBJ databases">
        <title>Corchorus olitorius genome sequencing.</title>
        <authorList>
            <person name="Alam M."/>
            <person name="Haque M.S."/>
            <person name="Islam M.S."/>
            <person name="Emdad E.M."/>
            <person name="Islam M.M."/>
            <person name="Ahmed B."/>
            <person name="Halim A."/>
            <person name="Hossen Q.M.M."/>
            <person name="Hossain M.Z."/>
            <person name="Ahmed R."/>
            <person name="Khan M.M."/>
            <person name="Islam R."/>
            <person name="Rashid M.M."/>
            <person name="Khan S.A."/>
            <person name="Rahman M.S."/>
            <person name="Alam M."/>
            <person name="Yahiya A.S."/>
            <person name="Khan M.S."/>
            <person name="Azam M.S."/>
            <person name="Haque T."/>
            <person name="Lashkar M.Z.H."/>
            <person name="Akhand A.I."/>
            <person name="Morshed G."/>
            <person name="Roy S."/>
            <person name="Uddin K.S."/>
            <person name="Rabeya T."/>
            <person name="Hossain A.S."/>
            <person name="Chowdhury A."/>
            <person name="Snigdha A.R."/>
            <person name="Mortoza M.S."/>
            <person name="Matin S.A."/>
            <person name="Hoque S.M.E."/>
            <person name="Islam M.K."/>
            <person name="Roy D.K."/>
            <person name="Haider R."/>
            <person name="Moosa M.M."/>
            <person name="Elias S.M."/>
            <person name="Hasan A.M."/>
            <person name="Jahan S."/>
            <person name="Shafiuddin M."/>
            <person name="Mahmood N."/>
            <person name="Shommy N.S."/>
        </authorList>
    </citation>
    <scope>NUCLEOTIDE SEQUENCE [LARGE SCALE GENOMIC DNA]</scope>
    <source>
        <strain evidence="3">cv. O-4</strain>
    </source>
</reference>
<name>A0A1R3INA8_9ROSI</name>
<feature type="coiled-coil region" evidence="1">
    <location>
        <begin position="156"/>
        <end position="383"/>
    </location>
</feature>
<proteinExistence type="predicted"/>
<dbReference type="Proteomes" id="UP000187203">
    <property type="component" value="Unassembled WGS sequence"/>
</dbReference>
<dbReference type="OrthoDB" id="658575at2759"/>
<dbReference type="STRING" id="93759.A0A1R3INA8"/>
<feature type="coiled-coil region" evidence="1">
    <location>
        <begin position="64"/>
        <end position="91"/>
    </location>
</feature>